<dbReference type="PANTHER" id="PTHR21581:SF6">
    <property type="entry name" value="TRAFFICKING PROTEIN PARTICLE COMPLEX SUBUNIT 12"/>
    <property type="match status" value="1"/>
</dbReference>
<feature type="region of interest" description="Disordered" evidence="1">
    <location>
        <begin position="125"/>
        <end position="162"/>
    </location>
</feature>
<evidence type="ECO:0000256" key="1">
    <source>
        <dbReference type="SAM" id="MobiDB-lite"/>
    </source>
</evidence>
<proteinExistence type="predicted"/>
<organism evidence="2 3">
    <name type="scientific">Leptobrachium leishanense</name>
    <name type="common">Leishan spiny toad</name>
    <dbReference type="NCBI Taxonomy" id="445787"/>
    <lineage>
        <taxon>Eukaryota</taxon>
        <taxon>Metazoa</taxon>
        <taxon>Chordata</taxon>
        <taxon>Craniata</taxon>
        <taxon>Vertebrata</taxon>
        <taxon>Euteleostomi</taxon>
        <taxon>Amphibia</taxon>
        <taxon>Batrachia</taxon>
        <taxon>Anura</taxon>
        <taxon>Pelobatoidea</taxon>
        <taxon>Megophryidae</taxon>
        <taxon>Leptobrachium</taxon>
    </lineage>
</organism>
<dbReference type="PANTHER" id="PTHR21581">
    <property type="entry name" value="D-ALANYL-D-ALANINE CARBOXYPEPTIDASE"/>
    <property type="match status" value="1"/>
</dbReference>
<dbReference type="Proteomes" id="UP000694569">
    <property type="component" value="Unplaced"/>
</dbReference>
<feature type="compositionally biased region" description="Polar residues" evidence="1">
    <location>
        <begin position="278"/>
        <end position="287"/>
    </location>
</feature>
<reference evidence="2" key="2">
    <citation type="submission" date="2025-09" db="UniProtKB">
        <authorList>
            <consortium name="Ensembl"/>
        </authorList>
    </citation>
    <scope>IDENTIFICATION</scope>
</reference>
<dbReference type="AlphaFoldDB" id="A0A8C5PCC6"/>
<dbReference type="OrthoDB" id="428342at2759"/>
<reference evidence="2" key="1">
    <citation type="submission" date="2025-08" db="UniProtKB">
        <authorList>
            <consortium name="Ensembl"/>
        </authorList>
    </citation>
    <scope>IDENTIFICATION</scope>
</reference>
<dbReference type="Ensembl" id="ENSLLET00000014445.1">
    <property type="protein sequence ID" value="ENSLLEP00000013903.1"/>
    <property type="gene ID" value="ENSLLEG00000008810.1"/>
</dbReference>
<feature type="region of interest" description="Disordered" evidence="1">
    <location>
        <begin position="278"/>
        <end position="301"/>
    </location>
</feature>
<accession>A0A8C5PCC6</accession>
<dbReference type="GO" id="GO:0030008">
    <property type="term" value="C:TRAPP complex"/>
    <property type="evidence" value="ECO:0007669"/>
    <property type="project" value="TreeGrafter"/>
</dbReference>
<sequence length="571" mass="62679">MESPTVSHEDEVRIPSEGESTLVTEMNQETVSGEQEEVLLHEETIDLDADTFGSEENVTLSEDSGNLLDKLNEQMMESVIISDSPNVSEDDVGELGCLQDIVDEIDGGDTPGLERDLGKDYAVDASKQSSSEAEFTPVSSTSEVPPSTLESSNPPDTTHLKNETINKNLPVSSGEHQEELVTPASKQSQVKEPIPVCTIFSQMNAQQPFFVSDGFEPQMVKSASFGAEIKGPVRTDAQVVQPSPSLSNFFSDNGSTHSSATDFFDSFTTSSTFISVSNPNAAPTVSERSPPPSTPSVSKLQEPSSVNFFVGNKSLDSSGCPASLEIPQSPKPFSQIQSVFAGSDDPFATALNMSDMDRRNDAWLPSEDTRNLLISVATQQYTSVFIDKEKLTMPGLKFDNIQGDAVRDLMLRFLGEQAAMKRQVLTAGSVEQTFVGLKQLINSKNWRAAVDLSGRLLAAHGQGYGKSGQPTNHTTDSLQLWFVRLSLLVKLGQFQNAELEFEPFKKLDQPDLYYEYYPHVYPGRRGSMVPFSMRILHAELHQYLGNPQESLDRLHHMKTIFPSLAPHPLQN</sequence>
<feature type="compositionally biased region" description="Low complexity" evidence="1">
    <location>
        <begin position="136"/>
        <end position="152"/>
    </location>
</feature>
<evidence type="ECO:0000313" key="3">
    <source>
        <dbReference type="Proteomes" id="UP000694569"/>
    </source>
</evidence>
<dbReference type="GO" id="GO:0005794">
    <property type="term" value="C:Golgi apparatus"/>
    <property type="evidence" value="ECO:0007669"/>
    <property type="project" value="TreeGrafter"/>
</dbReference>
<gene>
    <name evidence="2" type="primary">TRAPPC12</name>
</gene>
<name>A0A8C5PCC6_9ANUR</name>
<protein>
    <submittedName>
        <fullName evidence="2">Trafficking protein particle complex subunit 12</fullName>
    </submittedName>
</protein>
<keyword evidence="3" id="KW-1185">Reference proteome</keyword>
<evidence type="ECO:0000313" key="2">
    <source>
        <dbReference type="Ensembl" id="ENSLLEP00000013903.1"/>
    </source>
</evidence>
<dbReference type="GeneTree" id="ENSGT00390000002448"/>